<accession>A0A1G8SGW9</accession>
<dbReference type="InterPro" id="IPR036390">
    <property type="entry name" value="WH_DNA-bd_sf"/>
</dbReference>
<dbReference type="Gene3D" id="1.20.120.530">
    <property type="entry name" value="GntR ligand-binding domain-like"/>
    <property type="match status" value="1"/>
</dbReference>
<evidence type="ECO:0000256" key="2">
    <source>
        <dbReference type="ARBA" id="ARBA00023125"/>
    </source>
</evidence>
<proteinExistence type="predicted"/>
<dbReference type="InterPro" id="IPR008920">
    <property type="entry name" value="TF_FadR/GntR_C"/>
</dbReference>
<dbReference type="CDD" id="cd07377">
    <property type="entry name" value="WHTH_GntR"/>
    <property type="match status" value="1"/>
</dbReference>
<evidence type="ECO:0000313" key="5">
    <source>
        <dbReference type="Proteomes" id="UP000182130"/>
    </source>
</evidence>
<dbReference type="PROSITE" id="PS50949">
    <property type="entry name" value="HTH_GNTR"/>
    <property type="match status" value="1"/>
</dbReference>
<dbReference type="GO" id="GO:0003700">
    <property type="term" value="F:DNA-binding transcription factor activity"/>
    <property type="evidence" value="ECO:0007669"/>
    <property type="project" value="InterPro"/>
</dbReference>
<dbReference type="SUPFAM" id="SSF46785">
    <property type="entry name" value="Winged helix' DNA-binding domain"/>
    <property type="match status" value="1"/>
</dbReference>
<dbReference type="SUPFAM" id="SSF48008">
    <property type="entry name" value="GntR ligand-binding domain-like"/>
    <property type="match status" value="1"/>
</dbReference>
<evidence type="ECO:0000256" key="1">
    <source>
        <dbReference type="ARBA" id="ARBA00023015"/>
    </source>
</evidence>
<dbReference type="SMART" id="SM00345">
    <property type="entry name" value="HTH_GNTR"/>
    <property type="match status" value="1"/>
</dbReference>
<dbReference type="InterPro" id="IPR000524">
    <property type="entry name" value="Tscrpt_reg_HTH_GntR"/>
</dbReference>
<keyword evidence="1" id="KW-0805">Transcription regulation</keyword>
<reference evidence="5" key="1">
    <citation type="submission" date="2016-10" db="EMBL/GenBank/DDBJ databases">
        <authorList>
            <person name="Varghese N."/>
            <person name="Submissions S."/>
        </authorList>
    </citation>
    <scope>NUCLEOTIDE SEQUENCE [LARGE SCALE GENOMIC DNA]</scope>
    <source>
        <strain evidence="5">CGMCC 1.10783</strain>
    </source>
</reference>
<keyword evidence="3" id="KW-0804">Transcription</keyword>
<evidence type="ECO:0000256" key="3">
    <source>
        <dbReference type="ARBA" id="ARBA00023163"/>
    </source>
</evidence>
<dbReference type="Pfam" id="PF00392">
    <property type="entry name" value="GntR"/>
    <property type="match status" value="1"/>
</dbReference>
<dbReference type="EMBL" id="FNEI01000009">
    <property type="protein sequence ID" value="SDJ27900.1"/>
    <property type="molecule type" value="Genomic_DNA"/>
</dbReference>
<name>A0A1G8SGW9_9MICC</name>
<dbReference type="GO" id="GO:0003677">
    <property type="term" value="F:DNA binding"/>
    <property type="evidence" value="ECO:0007669"/>
    <property type="project" value="UniProtKB-KW"/>
</dbReference>
<dbReference type="STRING" id="1045773.SAMN05216555_1094"/>
<keyword evidence="2 4" id="KW-0238">DNA-binding</keyword>
<dbReference type="PANTHER" id="PTHR43537:SF45">
    <property type="entry name" value="GNTR FAMILY REGULATORY PROTEIN"/>
    <property type="match status" value="1"/>
</dbReference>
<dbReference type="RefSeq" id="WP_084111106.1">
    <property type="nucleotide sequence ID" value="NZ_FNEI01000009.1"/>
</dbReference>
<dbReference type="Pfam" id="PF07729">
    <property type="entry name" value="FCD"/>
    <property type="match status" value="1"/>
</dbReference>
<dbReference type="PANTHER" id="PTHR43537">
    <property type="entry name" value="TRANSCRIPTIONAL REGULATOR, GNTR FAMILY"/>
    <property type="match status" value="1"/>
</dbReference>
<keyword evidence="5" id="KW-1185">Reference proteome</keyword>
<dbReference type="AlphaFoldDB" id="A0A1G8SGW9"/>
<dbReference type="SMART" id="SM00895">
    <property type="entry name" value="FCD"/>
    <property type="match status" value="1"/>
</dbReference>
<dbReference type="Gene3D" id="1.10.10.10">
    <property type="entry name" value="Winged helix-like DNA-binding domain superfamily/Winged helix DNA-binding domain"/>
    <property type="match status" value="1"/>
</dbReference>
<protein>
    <submittedName>
        <fullName evidence="4">DNA-binding transcriptional regulator, GntR family</fullName>
    </submittedName>
</protein>
<evidence type="ECO:0000313" key="4">
    <source>
        <dbReference type="EMBL" id="SDJ27900.1"/>
    </source>
</evidence>
<organism evidence="4 5">
    <name type="scientific">Arthrobacter cupressi</name>
    <dbReference type="NCBI Taxonomy" id="1045773"/>
    <lineage>
        <taxon>Bacteria</taxon>
        <taxon>Bacillati</taxon>
        <taxon>Actinomycetota</taxon>
        <taxon>Actinomycetes</taxon>
        <taxon>Micrococcales</taxon>
        <taxon>Micrococcaceae</taxon>
        <taxon>Arthrobacter</taxon>
    </lineage>
</organism>
<sequence length="236" mass="26190">MSTDSTSAATTGSPFVLEGRPTAQLIADQLREQIVQGAFLPGQQVNESVLAVQLNTSRGPIREALQRLSQEGILVNKRNRGVFVRELTSEDIREIYAVRQALESTAAQELLDAPPETIEETCSILKDTLAEMAKQVAVSDWPAIARLDMQFHTSFVAGTGNSRLIRSYKTLAAESRMCILNLEVSYPRVDVLVEEHQVLLDLLARRDRKALLRAIRQHMEKAVEDLTTQHDKALGA</sequence>
<dbReference type="InterPro" id="IPR011711">
    <property type="entry name" value="GntR_C"/>
</dbReference>
<gene>
    <name evidence="4" type="ORF">SAMN05216555_1094</name>
</gene>
<dbReference type="Proteomes" id="UP000182130">
    <property type="component" value="Unassembled WGS sequence"/>
</dbReference>
<dbReference type="InterPro" id="IPR036388">
    <property type="entry name" value="WH-like_DNA-bd_sf"/>
</dbReference>
<dbReference type="OrthoDB" id="9816161at2"/>